<protein>
    <submittedName>
        <fullName evidence="1">Uncharacterized protein</fullName>
    </submittedName>
</protein>
<dbReference type="EMBL" id="JAHHUM010000945">
    <property type="protein sequence ID" value="KAK5615577.1"/>
    <property type="molecule type" value="Genomic_DNA"/>
</dbReference>
<comment type="caution">
    <text evidence="1">The sequence shown here is derived from an EMBL/GenBank/DDBJ whole genome shotgun (WGS) entry which is preliminary data.</text>
</comment>
<evidence type="ECO:0000313" key="1">
    <source>
        <dbReference type="EMBL" id="KAK5615577.1"/>
    </source>
</evidence>
<gene>
    <name evidence="1" type="ORF">CRENBAI_025161</name>
</gene>
<evidence type="ECO:0000313" key="2">
    <source>
        <dbReference type="Proteomes" id="UP001311232"/>
    </source>
</evidence>
<proteinExistence type="predicted"/>
<organism evidence="1 2">
    <name type="scientific">Crenichthys baileyi</name>
    <name type="common">White River springfish</name>
    <dbReference type="NCBI Taxonomy" id="28760"/>
    <lineage>
        <taxon>Eukaryota</taxon>
        <taxon>Metazoa</taxon>
        <taxon>Chordata</taxon>
        <taxon>Craniata</taxon>
        <taxon>Vertebrata</taxon>
        <taxon>Euteleostomi</taxon>
        <taxon>Actinopterygii</taxon>
        <taxon>Neopterygii</taxon>
        <taxon>Teleostei</taxon>
        <taxon>Neoteleostei</taxon>
        <taxon>Acanthomorphata</taxon>
        <taxon>Ovalentaria</taxon>
        <taxon>Atherinomorphae</taxon>
        <taxon>Cyprinodontiformes</taxon>
        <taxon>Goodeidae</taxon>
        <taxon>Crenichthys</taxon>
    </lineage>
</organism>
<dbReference type="AlphaFoldDB" id="A0AAV9S2Z6"/>
<keyword evidence="2" id="KW-1185">Reference proteome</keyword>
<dbReference type="Proteomes" id="UP001311232">
    <property type="component" value="Unassembled WGS sequence"/>
</dbReference>
<name>A0AAV9S2Z6_9TELE</name>
<sequence length="105" mass="11758">MEAEGDLRPDWLGVLCRWASRKCGKELEFDRMITDEVMDDDSAPKRNLRWKPSFLFPPLPLSSGLPSQVSSPVPPVFQTPGLSRIASQFFLPGVTHCVDTEGRRG</sequence>
<reference evidence="1 2" key="1">
    <citation type="submission" date="2021-06" db="EMBL/GenBank/DDBJ databases">
        <authorList>
            <person name="Palmer J.M."/>
        </authorList>
    </citation>
    <scope>NUCLEOTIDE SEQUENCE [LARGE SCALE GENOMIC DNA]</scope>
    <source>
        <strain evidence="1 2">MEX-2019</strain>
        <tissue evidence="1">Muscle</tissue>
    </source>
</reference>
<accession>A0AAV9S2Z6</accession>